<feature type="compositionally biased region" description="Pro residues" evidence="4">
    <location>
        <begin position="426"/>
        <end position="435"/>
    </location>
</feature>
<protein>
    <submittedName>
        <fullName evidence="6">tRNA pseudouridine(13) synthase TruD</fullName>
    </submittedName>
</protein>
<dbReference type="Gene3D" id="3.30.2350.20">
    <property type="entry name" value="TruD, catalytic domain"/>
    <property type="match status" value="1"/>
</dbReference>
<dbReference type="InterPro" id="IPR020119">
    <property type="entry name" value="PsdUridine_synth_TruD_CS"/>
</dbReference>
<dbReference type="Proteomes" id="UP001611383">
    <property type="component" value="Chromosome"/>
</dbReference>
<dbReference type="PROSITE" id="PS50984">
    <property type="entry name" value="TRUD"/>
    <property type="match status" value="1"/>
</dbReference>
<dbReference type="InterPro" id="IPR001656">
    <property type="entry name" value="PsdUridine_synth_TruD"/>
</dbReference>
<dbReference type="PANTHER" id="PTHR13326:SF21">
    <property type="entry name" value="PSEUDOURIDYLATE SYNTHASE PUS7L"/>
    <property type="match status" value="1"/>
</dbReference>
<feature type="region of interest" description="Disordered" evidence="4">
    <location>
        <begin position="397"/>
        <end position="505"/>
    </location>
</feature>
<keyword evidence="3" id="KW-0413">Isomerase</keyword>
<dbReference type="PROSITE" id="PS01268">
    <property type="entry name" value="UPF0024"/>
    <property type="match status" value="1"/>
</dbReference>
<dbReference type="InterPro" id="IPR020103">
    <property type="entry name" value="PsdUridine_synth_cat_dom_sf"/>
</dbReference>
<sequence>MRIKQKPEDFSVKESYRFDEVASGRHRVYLMDKQKLSTFDAADRIREAFGLKPGSISYCGLKDKQGRTEQLIAVDGADVDMQDPDLRLKYLGRTDKPLSAANITSNRFAVTVRMLTEASIGPLNQAAAEINRLGVVNYFDSQRFGSLKHGQGFIAKDLIRGDFEAALRNYLAQPSELDRTEDAKVKAFWRENWGRWDARVPFEGTKKYHRILKSLREHPGDYLRAFLQIDASYRAMLLFTYQSYLWNEGVRRYLQLLLPRENLFPMKYQAGTLLFHRDADPEVLHTLRESTFPLLAPDSHFEDPTVKQAVDWVLGREKLSLSDLRVEEAPRMLYFKHEERPTIVVPHKLVIGRVQNDDLNRGFLKVNIAFTLPPGAYATLVIKRLFHFSYQEESPQQIRDSWRAPVEDRDGEAADTAYAPRGPRKAPAPTPPLPAGRPVAKAARRSPATESSPTPGRRPQVREAVDTRPSQPSPSFRERQRQKKAAKEQARREQAAKRPESRKKK</sequence>
<dbReference type="SUPFAM" id="SSF55120">
    <property type="entry name" value="Pseudouridine synthase"/>
    <property type="match status" value="1"/>
</dbReference>
<dbReference type="InterPro" id="IPR011760">
    <property type="entry name" value="PsdUridine_synth_TruD_insert"/>
</dbReference>
<dbReference type="Gene3D" id="1.10.1510.30">
    <property type="match status" value="1"/>
</dbReference>
<dbReference type="Gene3D" id="3.30.70.3160">
    <property type="match status" value="1"/>
</dbReference>
<evidence type="ECO:0000256" key="3">
    <source>
        <dbReference type="ARBA" id="ARBA00023235"/>
    </source>
</evidence>
<evidence type="ECO:0000256" key="4">
    <source>
        <dbReference type="SAM" id="MobiDB-lite"/>
    </source>
</evidence>
<dbReference type="EMBL" id="CP043494">
    <property type="protein sequence ID" value="WNG47716.1"/>
    <property type="molecule type" value="Genomic_DNA"/>
</dbReference>
<proteinExistence type="inferred from homology"/>
<comment type="similarity">
    <text evidence="1">Belongs to the pseudouridine synthase TruD family.</text>
</comment>
<organism evidence="6 7">
    <name type="scientific">Archangium minus</name>
    <dbReference type="NCBI Taxonomy" id="83450"/>
    <lineage>
        <taxon>Bacteria</taxon>
        <taxon>Pseudomonadati</taxon>
        <taxon>Myxococcota</taxon>
        <taxon>Myxococcia</taxon>
        <taxon>Myxococcales</taxon>
        <taxon>Cystobacterineae</taxon>
        <taxon>Archangiaceae</taxon>
        <taxon>Archangium</taxon>
    </lineage>
</organism>
<evidence type="ECO:0000256" key="2">
    <source>
        <dbReference type="ARBA" id="ARBA00022694"/>
    </source>
</evidence>
<keyword evidence="2" id="KW-0819">tRNA processing</keyword>
<evidence type="ECO:0000256" key="1">
    <source>
        <dbReference type="ARBA" id="ARBA00007953"/>
    </source>
</evidence>
<evidence type="ECO:0000313" key="6">
    <source>
        <dbReference type="EMBL" id="WNG47716.1"/>
    </source>
</evidence>
<feature type="compositionally biased region" description="Basic and acidic residues" evidence="4">
    <location>
        <begin position="485"/>
        <end position="499"/>
    </location>
</feature>
<feature type="domain" description="TRUD" evidence="5">
    <location>
        <begin position="134"/>
        <end position="345"/>
    </location>
</feature>
<feature type="compositionally biased region" description="Basic and acidic residues" evidence="4">
    <location>
        <begin position="400"/>
        <end position="412"/>
    </location>
</feature>
<dbReference type="InterPro" id="IPR042214">
    <property type="entry name" value="TruD_catalytic"/>
</dbReference>
<reference evidence="6 7" key="1">
    <citation type="submission" date="2019-08" db="EMBL/GenBank/DDBJ databases">
        <title>Archangium and Cystobacter genomes.</title>
        <authorList>
            <person name="Chen I.-C.K."/>
            <person name="Wielgoss S."/>
        </authorList>
    </citation>
    <scope>NUCLEOTIDE SEQUENCE [LARGE SCALE GENOMIC DNA]</scope>
    <source>
        <strain evidence="6 7">Cbm 6</strain>
    </source>
</reference>
<evidence type="ECO:0000313" key="7">
    <source>
        <dbReference type="Proteomes" id="UP001611383"/>
    </source>
</evidence>
<gene>
    <name evidence="6" type="primary">truD</name>
    <name evidence="6" type="ORF">F0U60_29005</name>
</gene>
<accession>A0ABY9WX30</accession>
<dbReference type="RefSeq" id="WP_395804373.1">
    <property type="nucleotide sequence ID" value="NZ_CP043494.1"/>
</dbReference>
<name>A0ABY9WX30_9BACT</name>
<dbReference type="PANTHER" id="PTHR13326">
    <property type="entry name" value="TRNA PSEUDOURIDINE SYNTHASE D"/>
    <property type="match status" value="1"/>
</dbReference>
<dbReference type="Pfam" id="PF01142">
    <property type="entry name" value="TruD"/>
    <property type="match status" value="1"/>
</dbReference>
<evidence type="ECO:0000259" key="5">
    <source>
        <dbReference type="PROSITE" id="PS50984"/>
    </source>
</evidence>
<keyword evidence="7" id="KW-1185">Reference proteome</keyword>